<keyword evidence="2" id="KW-1133">Transmembrane helix</keyword>
<feature type="region of interest" description="Disordered" evidence="1">
    <location>
        <begin position="61"/>
        <end position="118"/>
    </location>
</feature>
<reference evidence="4" key="1">
    <citation type="submission" date="2016-06" db="EMBL/GenBank/DDBJ databases">
        <authorList>
            <person name="Varghese N."/>
            <person name="Submissions Spin"/>
        </authorList>
    </citation>
    <scope>NUCLEOTIDE SEQUENCE [LARGE SCALE GENOMIC DNA]</scope>
    <source>
        <strain evidence="4">DSM 44151</strain>
    </source>
</reference>
<dbReference type="GeneID" id="95586917"/>
<keyword evidence="2" id="KW-0812">Transmembrane</keyword>
<feature type="compositionally biased region" description="Low complexity" evidence="1">
    <location>
        <begin position="91"/>
        <end position="116"/>
    </location>
</feature>
<dbReference type="AlphaFoldDB" id="A0A1C6VIG7"/>
<keyword evidence="4" id="KW-1185">Reference proteome</keyword>
<protein>
    <recommendedName>
        <fullName evidence="5">PknH-like extracellular domain-containing protein</fullName>
    </recommendedName>
</protein>
<dbReference type="STRING" id="47854.GA0070603_4098"/>
<name>A0A1C6VIG7_9ACTN</name>
<dbReference type="RefSeq" id="WP_244282567.1">
    <property type="nucleotide sequence ID" value="NZ_FMIB01000002.1"/>
</dbReference>
<evidence type="ECO:0008006" key="5">
    <source>
        <dbReference type="Google" id="ProtNLM"/>
    </source>
</evidence>
<evidence type="ECO:0000313" key="3">
    <source>
        <dbReference type="EMBL" id="SCL66082.1"/>
    </source>
</evidence>
<proteinExistence type="predicted"/>
<sequence>MPDQLFSDLYRDTDGLTWAPVEEVRRRGRQRTRRVRVTGALAVAVAVGVLASGAAVLAGQRDATPPLPPATVVPTTPDADPTVSPTPPAESSPSHSAQSSRPPTSGGPSSRPPSRTVPAGATLQLADLPPGFTMSQGRVKTDWTLETAAVSCANKLPALSVGALADRFAVFDSPTDWLAERVTRHSRADAVTSMKRVRRIVADCVPGRPGDSLSILAEGLGGDDGLLVGGEIKGIPARWLFVRQGDLVAQLRLDHQTTPDEARRFATSVADRLCAGTDAC</sequence>
<gene>
    <name evidence="3" type="ORF">GA0070603_4098</name>
</gene>
<keyword evidence="2" id="KW-0472">Membrane</keyword>
<evidence type="ECO:0000256" key="2">
    <source>
        <dbReference type="SAM" id="Phobius"/>
    </source>
</evidence>
<dbReference type="Proteomes" id="UP000198605">
    <property type="component" value="Unassembled WGS sequence"/>
</dbReference>
<evidence type="ECO:0000256" key="1">
    <source>
        <dbReference type="SAM" id="MobiDB-lite"/>
    </source>
</evidence>
<evidence type="ECO:0000313" key="4">
    <source>
        <dbReference type="Proteomes" id="UP000198605"/>
    </source>
</evidence>
<organism evidence="3 4">
    <name type="scientific">Micromonospora chersina</name>
    <dbReference type="NCBI Taxonomy" id="47854"/>
    <lineage>
        <taxon>Bacteria</taxon>
        <taxon>Bacillati</taxon>
        <taxon>Actinomycetota</taxon>
        <taxon>Actinomycetes</taxon>
        <taxon>Micromonosporales</taxon>
        <taxon>Micromonosporaceae</taxon>
        <taxon>Micromonospora</taxon>
    </lineage>
</organism>
<accession>A0A1C6VIG7</accession>
<dbReference type="EMBL" id="FMIB01000002">
    <property type="protein sequence ID" value="SCL66082.1"/>
    <property type="molecule type" value="Genomic_DNA"/>
</dbReference>
<feature type="transmembrane region" description="Helical" evidence="2">
    <location>
        <begin position="35"/>
        <end position="58"/>
    </location>
</feature>
<feature type="compositionally biased region" description="Low complexity" evidence="1">
    <location>
        <begin position="72"/>
        <end position="83"/>
    </location>
</feature>